<feature type="transmembrane region" description="Helical" evidence="2">
    <location>
        <begin position="93"/>
        <end position="110"/>
    </location>
</feature>
<keyword evidence="2" id="KW-0812">Transmembrane</keyword>
<accession>A0A6J5ZTH2</accession>
<keyword evidence="2" id="KW-0472">Membrane</keyword>
<dbReference type="AlphaFoldDB" id="A0A6J5ZTH2"/>
<sequence length="118" mass="10667">MRVLTVCIVLAFAATPGAALAGSAGGDQYVDPLAGLGGGNGSGSAGGSGSSGSSSSGSSGTATGTANSTAAGGTDTSGGSGASGELARTGLDLEGVALLGVVLLGGGLAMRRGAHGRR</sequence>
<feature type="region of interest" description="Disordered" evidence="1">
    <location>
        <begin position="40"/>
        <end position="85"/>
    </location>
</feature>
<evidence type="ECO:0000313" key="3">
    <source>
        <dbReference type="EMBL" id="CAB4345741.1"/>
    </source>
</evidence>
<protein>
    <submittedName>
        <fullName evidence="3">Unannotated protein</fullName>
    </submittedName>
</protein>
<gene>
    <name evidence="3" type="ORF">UFOPK3547_01158</name>
</gene>
<evidence type="ECO:0000256" key="2">
    <source>
        <dbReference type="SAM" id="Phobius"/>
    </source>
</evidence>
<proteinExistence type="predicted"/>
<feature type="compositionally biased region" description="Gly residues" evidence="1">
    <location>
        <begin position="40"/>
        <end position="50"/>
    </location>
</feature>
<organism evidence="3">
    <name type="scientific">freshwater metagenome</name>
    <dbReference type="NCBI Taxonomy" id="449393"/>
    <lineage>
        <taxon>unclassified sequences</taxon>
        <taxon>metagenomes</taxon>
        <taxon>ecological metagenomes</taxon>
    </lineage>
</organism>
<dbReference type="EMBL" id="CAESAN010000098">
    <property type="protein sequence ID" value="CAB4345741.1"/>
    <property type="molecule type" value="Genomic_DNA"/>
</dbReference>
<feature type="compositionally biased region" description="Low complexity" evidence="1">
    <location>
        <begin position="51"/>
        <end position="74"/>
    </location>
</feature>
<evidence type="ECO:0000256" key="1">
    <source>
        <dbReference type="SAM" id="MobiDB-lite"/>
    </source>
</evidence>
<name>A0A6J5ZTH2_9ZZZZ</name>
<reference evidence="3" key="1">
    <citation type="submission" date="2020-05" db="EMBL/GenBank/DDBJ databases">
        <authorList>
            <person name="Chiriac C."/>
            <person name="Salcher M."/>
            <person name="Ghai R."/>
            <person name="Kavagutti S V."/>
        </authorList>
    </citation>
    <scope>NUCLEOTIDE SEQUENCE</scope>
</reference>
<keyword evidence="2" id="KW-1133">Transmembrane helix</keyword>